<keyword evidence="6" id="KW-0436">Ligase</keyword>
<dbReference type="InterPro" id="IPR042099">
    <property type="entry name" value="ANL_N_sf"/>
</dbReference>
<dbReference type="SUPFAM" id="SSF56801">
    <property type="entry name" value="Acetyl-CoA synthetase-like"/>
    <property type="match status" value="1"/>
</dbReference>
<dbReference type="EMBL" id="KZ613516">
    <property type="protein sequence ID" value="PMD15090.1"/>
    <property type="molecule type" value="Genomic_DNA"/>
</dbReference>
<dbReference type="AlphaFoldDB" id="A0A2J6PM47"/>
<dbReference type="InterPro" id="IPR025110">
    <property type="entry name" value="AMP-bd_C"/>
</dbReference>
<evidence type="ECO:0000256" key="2">
    <source>
        <dbReference type="ARBA" id="ARBA00006432"/>
    </source>
</evidence>
<dbReference type="Pfam" id="PF13193">
    <property type="entry name" value="AMP-binding_C"/>
    <property type="match status" value="1"/>
</dbReference>
<dbReference type="Gene3D" id="3.40.50.12780">
    <property type="entry name" value="N-terminal domain of ligase-like"/>
    <property type="match status" value="1"/>
</dbReference>
<feature type="domain" description="AMP-dependent synthetase/ligase" evidence="4">
    <location>
        <begin position="28"/>
        <end position="409"/>
    </location>
</feature>
<dbReference type="STRING" id="1745343.A0A2J6PM47"/>
<protein>
    <submittedName>
        <fullName evidence="6">Putative 4-coumarate-CoA ligase</fullName>
    </submittedName>
</protein>
<sequence>MPTHSRWKIPIPVCSLHKFLFKTETSPLPDKIAFYDADRPDTHHLSHESFRLWSLRFAAGLRKAGLQPGDRVLLFSGNNLYFPIVLMGILMAGGIFTGANPGFVARELAYQLKDADAKFLICADGSLELGIEAAESIGWSKTRIFKFDDELLEGTGGDRLGVKNWASLMATDDEGRRFRWHEPNNPEDTTCCLNYSSGTTGVPKGVMITHYAYVANAIQYAHLSSLHPDHEERTKTSKWLCFLPFYHAMAQTIFIAGAVMRGIPVYIMKKFDFVKMLEAVQNYRITTLTMVPPIVVALAKSPLTKKYDLSSVRDIGSGAAPLGGEVIEECEALWPTRDRRLTQGWGMTEATCSLLGWDPTSVSIDPNSVGELNANCSAKIMDADGKNEVPVGERGEIWVQAPNLMKGYWRNEPATREIFVDGPDGRWMRTGDIAYVNENGFFYIVDRMKELIKVKGNQVAPAELEALLLEHPKVQDACVVGITINGGEVPRAYVVLQGGEKGSAKVEKEIRGWVEKRASKHKWLTGGVGFVDLIPKNPSGKILRKVMREKAKIEVGDKDPVQAKL</sequence>
<comment type="pathway">
    <text evidence="1">Siderophore biosynthesis.</text>
</comment>
<reference evidence="6 7" key="1">
    <citation type="submission" date="2016-05" db="EMBL/GenBank/DDBJ databases">
        <title>A degradative enzymes factory behind the ericoid mycorrhizal symbiosis.</title>
        <authorList>
            <consortium name="DOE Joint Genome Institute"/>
            <person name="Martino E."/>
            <person name="Morin E."/>
            <person name="Grelet G."/>
            <person name="Kuo A."/>
            <person name="Kohler A."/>
            <person name="Daghino S."/>
            <person name="Barry K."/>
            <person name="Choi C."/>
            <person name="Cichocki N."/>
            <person name="Clum A."/>
            <person name="Copeland A."/>
            <person name="Hainaut M."/>
            <person name="Haridas S."/>
            <person name="Labutti K."/>
            <person name="Lindquist E."/>
            <person name="Lipzen A."/>
            <person name="Khouja H.-R."/>
            <person name="Murat C."/>
            <person name="Ohm R."/>
            <person name="Olson A."/>
            <person name="Spatafora J."/>
            <person name="Veneault-Fourrey C."/>
            <person name="Henrissat B."/>
            <person name="Grigoriev I."/>
            <person name="Martin F."/>
            <person name="Perotto S."/>
        </authorList>
    </citation>
    <scope>NUCLEOTIDE SEQUENCE [LARGE SCALE GENOMIC DNA]</scope>
    <source>
        <strain evidence="6 7">UAMH 7357</strain>
    </source>
</reference>
<gene>
    <name evidence="6" type="ORF">NA56DRAFT_357107</name>
</gene>
<evidence type="ECO:0000256" key="1">
    <source>
        <dbReference type="ARBA" id="ARBA00004924"/>
    </source>
</evidence>
<dbReference type="PANTHER" id="PTHR24096">
    <property type="entry name" value="LONG-CHAIN-FATTY-ACID--COA LIGASE"/>
    <property type="match status" value="1"/>
</dbReference>
<keyword evidence="3" id="KW-1133">Transmembrane helix</keyword>
<keyword evidence="7" id="KW-1185">Reference proteome</keyword>
<dbReference type="PROSITE" id="PS00455">
    <property type="entry name" value="AMP_BINDING"/>
    <property type="match status" value="1"/>
</dbReference>
<evidence type="ECO:0000313" key="7">
    <source>
        <dbReference type="Proteomes" id="UP000235672"/>
    </source>
</evidence>
<proteinExistence type="inferred from homology"/>
<evidence type="ECO:0000259" key="5">
    <source>
        <dbReference type="Pfam" id="PF13193"/>
    </source>
</evidence>
<dbReference type="Pfam" id="PF00501">
    <property type="entry name" value="AMP-binding"/>
    <property type="match status" value="1"/>
</dbReference>
<organism evidence="6 7">
    <name type="scientific">Hyaloscypha hepaticicola</name>
    <dbReference type="NCBI Taxonomy" id="2082293"/>
    <lineage>
        <taxon>Eukaryota</taxon>
        <taxon>Fungi</taxon>
        <taxon>Dikarya</taxon>
        <taxon>Ascomycota</taxon>
        <taxon>Pezizomycotina</taxon>
        <taxon>Leotiomycetes</taxon>
        <taxon>Helotiales</taxon>
        <taxon>Hyaloscyphaceae</taxon>
        <taxon>Hyaloscypha</taxon>
    </lineage>
</organism>
<evidence type="ECO:0000313" key="6">
    <source>
        <dbReference type="EMBL" id="PMD15090.1"/>
    </source>
</evidence>
<dbReference type="Proteomes" id="UP000235672">
    <property type="component" value="Unassembled WGS sequence"/>
</dbReference>
<dbReference type="Gene3D" id="3.30.300.30">
    <property type="match status" value="1"/>
</dbReference>
<dbReference type="OrthoDB" id="6509636at2759"/>
<evidence type="ECO:0000259" key="4">
    <source>
        <dbReference type="Pfam" id="PF00501"/>
    </source>
</evidence>
<keyword evidence="3" id="KW-0812">Transmembrane</keyword>
<name>A0A2J6PM47_9HELO</name>
<comment type="similarity">
    <text evidence="2">Belongs to the ATP-dependent AMP-binding enzyme family.</text>
</comment>
<accession>A0A2J6PM47</accession>
<feature type="transmembrane region" description="Helical" evidence="3">
    <location>
        <begin position="239"/>
        <end position="263"/>
    </location>
</feature>
<feature type="transmembrane region" description="Helical" evidence="3">
    <location>
        <begin position="80"/>
        <end position="103"/>
    </location>
</feature>
<dbReference type="InterPro" id="IPR000873">
    <property type="entry name" value="AMP-dep_synth/lig_dom"/>
</dbReference>
<feature type="domain" description="AMP-binding enzyme C-terminal" evidence="5">
    <location>
        <begin position="463"/>
        <end position="541"/>
    </location>
</feature>
<evidence type="ECO:0000256" key="3">
    <source>
        <dbReference type="SAM" id="Phobius"/>
    </source>
</evidence>
<dbReference type="InterPro" id="IPR020845">
    <property type="entry name" value="AMP-binding_CS"/>
</dbReference>
<dbReference type="FunFam" id="3.40.50.12780:FF:000003">
    <property type="entry name" value="Long-chain-fatty-acid--CoA ligase FadD"/>
    <property type="match status" value="1"/>
</dbReference>
<dbReference type="GO" id="GO:0016405">
    <property type="term" value="F:CoA-ligase activity"/>
    <property type="evidence" value="ECO:0007669"/>
    <property type="project" value="TreeGrafter"/>
</dbReference>
<dbReference type="PANTHER" id="PTHR24096:SF424">
    <property type="entry name" value="ACETYL-COA SYNTHETASE-LIKE PROTEIN-RELATED"/>
    <property type="match status" value="1"/>
</dbReference>
<dbReference type="CDD" id="cd05911">
    <property type="entry name" value="Firefly_Luc_like"/>
    <property type="match status" value="1"/>
</dbReference>
<dbReference type="InterPro" id="IPR045851">
    <property type="entry name" value="AMP-bd_C_sf"/>
</dbReference>
<keyword evidence="3" id="KW-0472">Membrane</keyword>